<feature type="compositionally biased region" description="Low complexity" evidence="2">
    <location>
        <begin position="506"/>
        <end position="515"/>
    </location>
</feature>
<dbReference type="Pfam" id="PF22068">
    <property type="entry name" value="Androglobin_II"/>
    <property type="match status" value="1"/>
</dbReference>
<comment type="caution">
    <text evidence="1">Lacks conserved residue(s) required for the propagation of feature annotation.</text>
</comment>
<feature type="compositionally biased region" description="Polar residues" evidence="2">
    <location>
        <begin position="1497"/>
        <end position="1511"/>
    </location>
</feature>
<feature type="domain" description="Calpain catalytic" evidence="3">
    <location>
        <begin position="200"/>
        <end position="302"/>
    </location>
</feature>
<accession>A0A4Z2DQL9</accession>
<reference evidence="4 5" key="1">
    <citation type="submission" date="2019-03" db="EMBL/GenBank/DDBJ databases">
        <title>An improved genome assembly of the fluke Schistosoma japonicum.</title>
        <authorList>
            <person name="Hu W."/>
            <person name="Luo F."/>
            <person name="Yin M."/>
            <person name="Mo X."/>
            <person name="Sun C."/>
            <person name="Wu Q."/>
            <person name="Zhu B."/>
            <person name="Xiang M."/>
            <person name="Wang J."/>
            <person name="Wang Y."/>
            <person name="Zhang T."/>
            <person name="Xu B."/>
            <person name="Zheng H."/>
            <person name="Feng Z."/>
        </authorList>
    </citation>
    <scope>NUCLEOTIDE SEQUENCE [LARGE SCALE GENOMIC DNA]</scope>
    <source>
        <strain evidence="4">HuSjv2</strain>
        <tissue evidence="4">Worms</tissue>
    </source>
</reference>
<dbReference type="GO" id="GO:0004198">
    <property type="term" value="F:calcium-dependent cysteine-type endopeptidase activity"/>
    <property type="evidence" value="ECO:0007669"/>
    <property type="project" value="InterPro"/>
</dbReference>
<dbReference type="STRING" id="6182.A0A4Z2DQL9"/>
<evidence type="ECO:0000259" key="3">
    <source>
        <dbReference type="PROSITE" id="PS50203"/>
    </source>
</evidence>
<feature type="region of interest" description="Disordered" evidence="2">
    <location>
        <begin position="442"/>
        <end position="472"/>
    </location>
</feature>
<sequence length="1804" mass="206385">MASKKSPSNISNRKIKEVTVTTHSPTPRETTTPLWPEWNDQEINNEKWDSSQKTKEKIKSSAQSSSTYFIDPESQILYPSSIIPSSIKRPNEFITDKVPVVYDPEFVNHIDLLYCNEHLFKIEILRWIICEIQNLWLSCRISVPISTSSINNNPIELNESNLPAMNSLNITSTYTYEWKPWEHIYAMTKITKDNNINTPQYNPYGKYIVKLYWMGCWRKIIVDDSIPFDEDDKPLLPQSRQSYELWPMLLTKALLKIASVDCRNTYSGTEMGDFSTIQCLTGWIKHTIVVKKQSTDNLWNYLSDYLVDWERPEDVMKRNEKLLKIEQIETNEKLEHRDVTNSRSAVNKEKLKDKKGVDKNKEISKEKKEQEGTNLKIPETLIFTSCKNTVSSLASLIPSEPKEEISLKLRQFGFEYTDSYPICIAKRRTIPIIAPTPVQPIPKWKLIRPRPPDFPFSSSRKEDEENSNINNKEKQPIRSLLLWTPIQEHIFYEPEKIAASLPTSTSESAYTSCSSPDTGKQSSGTIKLRSNSQVSPTRRRRESNSYNISSSKSQKRGSREDIQKKGTTNKLKEIKVQNKTNETIAGSGQNSNSHLNNSIHRRTITDDIVMDTSIKTISVINPKEIWIDIEEFCEVFKTVDIYHKPNTYSIVKTHSNLKPSDQSSVHYLFCDSIQPCEMIIQLSVIYQWPLPVVKRLTPTTNSRGFTYIPETEESLTIPNNERSSTYLVPVVTTSASYGKDFNSHSQNNSPNDCQSTIYETNPSIQSSSSSSLSSNVTSTLLVESYHWNQSKQGDPIKRLETTGNSSISLLLPFSRHCYKLIINAPLGYVITILGRVHSSFTTNEQINKLSSSLKGVQSVNILFGDNDYILTNGISTCPILIKYYANYLINSMFAIGQGLETLIHLTEIHNQQIHETLNTTNNNNNSSIINNLESYQQEFKEKFTNALTSLNSKQEELKQLLSIWPNQQVIKPTLLSIIQRLTEDSSTPDMNYAWRILQTDFTTINPFRVKYSHDTNPNQTPLITTKQKSKVTSSRVEKPSQSVKVNTIEETFINRWNQPIDPDILVAIVRIQSLFRGYRIRNAKQLNQIQHIIDILLSIINSQYNNDKLKIDHFMNKLSLFKIKRLSIGWMTCLNALQQGQHQFEAGNEIITKLIFTNSITMNNFSIQSKLCKDLNLYLSIKEYTGTYSDMSSSYPMHNTGPELDNIDKLCNPLHNDWIHLLFPNIYRSRRFKYSIHMKTTTLSDSYILLINNDNGVTIRPSIEFPYTWFNLLENIQGYTLLGLVNENAVPSSSGKWSLQLLGPGVIGNENLPKPLNTSSMSFISNFYTIELEDYYEPNSSGLLFRRQIVANNESLITIHLRLSVPNVFTRICIKLGNKEMRSAEGYGGACIFAYLLLTDLVTDEKESSTLNSIRQLETNKMDNVKLNLKDANNSKITTNKLNTVKVSPRRSATIKKNVKPGSSSGSSTGNTSTIGSGGGSSSINSANNERRHPSALPNTTSPHIHSLDSQQSEEERHYWIEAYVDSKCWPLSISNWAFLEEQRYAKLEECQVNNNTTRSNSADKSSDSKTVKSASKSPGNKAVVPNQKSGSGRATSAKIDYNQAHWKMRIICNNSNDIKVINMDNKILEIKAMKRAWEEMEPGRAIRGELSRTRYLEENGLMNKSDVKSSNDDTESVITIKSDDSQIQSIKETLSIESSIDPSKIYVITFPHELNRTIYSIKNIDLNKFYRNFNQIELNRIKEAQYLIDVHTDQWFIVQDYFKQINYQLSFIDYNQLIKIKREIFNEFMKNLENQLINNKKAM</sequence>
<feature type="region of interest" description="Disordered" evidence="2">
    <location>
        <begin position="1440"/>
        <end position="1511"/>
    </location>
</feature>
<feature type="region of interest" description="Disordered" evidence="2">
    <location>
        <begin position="1"/>
        <end position="56"/>
    </location>
</feature>
<feature type="compositionally biased region" description="Polar residues" evidence="2">
    <location>
        <begin position="743"/>
        <end position="765"/>
    </location>
</feature>
<feature type="region of interest" description="Disordered" evidence="2">
    <location>
        <begin position="1556"/>
        <end position="1596"/>
    </location>
</feature>
<feature type="compositionally biased region" description="Polar residues" evidence="2">
    <location>
        <begin position="1"/>
        <end position="12"/>
    </location>
</feature>
<dbReference type="InterPro" id="IPR054093">
    <property type="entry name" value="Androglobin_II"/>
</dbReference>
<comment type="caution">
    <text evidence="4">The sequence shown here is derived from an EMBL/GenBank/DDBJ whole genome shotgun (WGS) entry which is preliminary data.</text>
</comment>
<feature type="compositionally biased region" description="Polar residues" evidence="2">
    <location>
        <begin position="516"/>
        <end position="536"/>
    </location>
</feature>
<dbReference type="InterPro" id="IPR001300">
    <property type="entry name" value="Peptidase_C2_calpain_cat"/>
</dbReference>
<feature type="compositionally biased region" description="Low complexity" evidence="2">
    <location>
        <begin position="1462"/>
        <end position="1475"/>
    </location>
</feature>
<dbReference type="Proteomes" id="UP000311919">
    <property type="component" value="Unassembled WGS sequence"/>
</dbReference>
<protein>
    <submittedName>
        <fullName evidence="4">Androglobin</fullName>
    </submittedName>
</protein>
<dbReference type="GO" id="GO:0006508">
    <property type="term" value="P:proteolysis"/>
    <property type="evidence" value="ECO:0007669"/>
    <property type="project" value="InterPro"/>
</dbReference>
<evidence type="ECO:0000256" key="2">
    <source>
        <dbReference type="SAM" id="MobiDB-lite"/>
    </source>
</evidence>
<dbReference type="PANTHER" id="PTHR46298">
    <property type="entry name" value="ANDROGLOBIN"/>
    <property type="match status" value="1"/>
</dbReference>
<feature type="compositionally biased region" description="Polar residues" evidence="2">
    <location>
        <begin position="577"/>
        <end position="597"/>
    </location>
</feature>
<dbReference type="SUPFAM" id="SSF54001">
    <property type="entry name" value="Cysteine proteinases"/>
    <property type="match status" value="1"/>
</dbReference>
<feature type="region of interest" description="Disordered" evidence="2">
    <location>
        <begin position="336"/>
        <end position="371"/>
    </location>
</feature>
<proteinExistence type="predicted"/>
<organism evidence="4 5">
    <name type="scientific">Schistosoma japonicum</name>
    <name type="common">Blood fluke</name>
    <dbReference type="NCBI Taxonomy" id="6182"/>
    <lineage>
        <taxon>Eukaryota</taxon>
        <taxon>Metazoa</taxon>
        <taxon>Spiralia</taxon>
        <taxon>Lophotrochozoa</taxon>
        <taxon>Platyhelminthes</taxon>
        <taxon>Trematoda</taxon>
        <taxon>Digenea</taxon>
        <taxon>Strigeidida</taxon>
        <taxon>Schistosomatoidea</taxon>
        <taxon>Schistosomatidae</taxon>
        <taxon>Schistosoma</taxon>
    </lineage>
</organism>
<feature type="region of interest" description="Disordered" evidence="2">
    <location>
        <begin position="740"/>
        <end position="772"/>
    </location>
</feature>
<dbReference type="Pfam" id="PF00648">
    <property type="entry name" value="Peptidase_C2"/>
    <property type="match status" value="1"/>
</dbReference>
<keyword evidence="5" id="KW-1185">Reference proteome</keyword>
<gene>
    <name evidence="4" type="ORF">EWB00_010230</name>
</gene>
<dbReference type="PROSITE" id="PS50203">
    <property type="entry name" value="CALPAIN_CAT"/>
    <property type="match status" value="1"/>
</dbReference>
<feature type="compositionally biased region" description="Basic and acidic residues" evidence="2">
    <location>
        <begin position="44"/>
        <end position="56"/>
    </location>
</feature>
<evidence type="ECO:0000313" key="5">
    <source>
        <dbReference type="Proteomes" id="UP000311919"/>
    </source>
</evidence>
<evidence type="ECO:0000256" key="1">
    <source>
        <dbReference type="PROSITE-ProRule" id="PRU00239"/>
    </source>
</evidence>
<dbReference type="InterPro" id="IPR053033">
    <property type="entry name" value="Androglobin-like"/>
</dbReference>
<dbReference type="OrthoDB" id="9374162at2759"/>
<feature type="region of interest" description="Disordered" evidence="2">
    <location>
        <begin position="506"/>
        <end position="597"/>
    </location>
</feature>
<evidence type="ECO:0000313" key="4">
    <source>
        <dbReference type="EMBL" id="TNN18440.1"/>
    </source>
</evidence>
<dbReference type="PANTHER" id="PTHR46298:SF1">
    <property type="entry name" value="ANDROGLOBIN"/>
    <property type="match status" value="1"/>
</dbReference>
<feature type="compositionally biased region" description="Low complexity" evidence="2">
    <location>
        <begin position="19"/>
        <end position="33"/>
    </location>
</feature>
<dbReference type="EMBL" id="SKCS01000076">
    <property type="protein sequence ID" value="TNN18440.1"/>
    <property type="molecule type" value="Genomic_DNA"/>
</dbReference>
<name>A0A4Z2DQL9_SCHJA</name>
<dbReference type="PROSITE" id="PS50096">
    <property type="entry name" value="IQ"/>
    <property type="match status" value="1"/>
</dbReference>
<feature type="compositionally biased region" description="Basic and acidic residues" evidence="2">
    <location>
        <begin position="557"/>
        <end position="576"/>
    </location>
</feature>
<dbReference type="InterPro" id="IPR038765">
    <property type="entry name" value="Papain-like_cys_pep_sf"/>
</dbReference>